<gene>
    <name evidence="12" type="ORF">BAE44_0008081</name>
</gene>
<dbReference type="FunFam" id="1.20.1740.10:FF:000055">
    <property type="entry name" value="Amino acid permease 6"/>
    <property type="match status" value="1"/>
</dbReference>
<feature type="transmembrane region" description="Helical" evidence="10">
    <location>
        <begin position="395"/>
        <end position="415"/>
    </location>
</feature>
<proteinExistence type="inferred from homology"/>
<evidence type="ECO:0000256" key="7">
    <source>
        <dbReference type="ARBA" id="ARBA00022989"/>
    </source>
</evidence>
<evidence type="ECO:0000313" key="13">
    <source>
        <dbReference type="Proteomes" id="UP000095767"/>
    </source>
</evidence>
<keyword evidence="4 10" id="KW-0812">Transmembrane</keyword>
<evidence type="ECO:0000256" key="1">
    <source>
        <dbReference type="ARBA" id="ARBA00004236"/>
    </source>
</evidence>
<keyword evidence="3" id="KW-1003">Cell membrane</keyword>
<feature type="transmembrane region" description="Helical" evidence="10">
    <location>
        <begin position="198"/>
        <end position="222"/>
    </location>
</feature>
<evidence type="ECO:0000313" key="12">
    <source>
        <dbReference type="EMBL" id="OEL30898.1"/>
    </source>
</evidence>
<accession>A0A1E5W0P0</accession>
<dbReference type="Proteomes" id="UP000095767">
    <property type="component" value="Unassembled WGS sequence"/>
</dbReference>
<evidence type="ECO:0000256" key="4">
    <source>
        <dbReference type="ARBA" id="ARBA00022692"/>
    </source>
</evidence>
<evidence type="ECO:0000256" key="10">
    <source>
        <dbReference type="SAM" id="Phobius"/>
    </source>
</evidence>
<feature type="transmembrane region" description="Helical" evidence="10">
    <location>
        <begin position="331"/>
        <end position="352"/>
    </location>
</feature>
<feature type="transmembrane region" description="Helical" evidence="10">
    <location>
        <begin position="73"/>
        <end position="92"/>
    </location>
</feature>
<feature type="transmembrane region" description="Helical" evidence="10">
    <location>
        <begin position="47"/>
        <end position="66"/>
    </location>
</feature>
<evidence type="ECO:0000256" key="6">
    <source>
        <dbReference type="ARBA" id="ARBA00022970"/>
    </source>
</evidence>
<name>A0A1E5W0P0_9POAL</name>
<keyword evidence="8 10" id="KW-0472">Membrane</keyword>
<comment type="similarity">
    <text evidence="9">Belongs to the amino acid/polyamine transporter 2 family. Amino acid/auxin permease (AAAP) (TC 2.A.18.2) subfamily.</text>
</comment>
<keyword evidence="5" id="KW-0769">Symport</keyword>
<feature type="transmembrane region" description="Helical" evidence="10">
    <location>
        <begin position="421"/>
        <end position="441"/>
    </location>
</feature>
<keyword evidence="7 10" id="KW-1133">Transmembrane helix</keyword>
<feature type="transmembrane region" description="Helical" evidence="10">
    <location>
        <begin position="453"/>
        <end position="477"/>
    </location>
</feature>
<dbReference type="AlphaFoldDB" id="A0A1E5W0P0"/>
<evidence type="ECO:0000256" key="2">
    <source>
        <dbReference type="ARBA" id="ARBA00022448"/>
    </source>
</evidence>
<sequence>MAENVVATYYYPAAAPGAMEVCGAELGQGAGDKCFDDDGRPKRSGTMWTASAHIITAVIGSGVLSLGWAIAQLGWVAGPAVMLLFSLVTYYTSSLLADCYRSGDPSTGKRNYTYMDAVNANLSGIKVQICGFLQYANIVGVAIGYTIAASISMLAIRRANCFHQKGHGNPCQISSTPYMIIFGVAEIFFSQIPDFDQISWLSILAAVMSFTYSSIGLGLGIVQVVANKGVQGSLTGISIGGVVTPMDKVWRSLQAFGDIAFAYSYSLILIEIQDTIRAPPPSESTVMKRATVVSVAVTTLFYMLCGCMGYAAFGDGAPGNLLTGFGFYEPFWLLDVANAAIVVHLVGAYQVYCQPLFAFVEKWAVQRWPDSAYITGEVEVPLLPARPCKVNPFRATWRTAFVVATTVVAMMLPFFNDVVGFLGALGFWPLTVYFPVEMYVVQKKVPRWSTRWVCLQMLSLGCLVISVAAAAGSIAGITSDLKVYRPFKSH</sequence>
<keyword evidence="2" id="KW-0813">Transport</keyword>
<dbReference type="Pfam" id="PF01490">
    <property type="entry name" value="Aa_trans"/>
    <property type="match status" value="1"/>
</dbReference>
<dbReference type="STRING" id="888268.A0A1E5W0P0"/>
<evidence type="ECO:0000256" key="3">
    <source>
        <dbReference type="ARBA" id="ARBA00022475"/>
    </source>
</evidence>
<dbReference type="EMBL" id="LWDX02024563">
    <property type="protein sequence ID" value="OEL30898.1"/>
    <property type="molecule type" value="Genomic_DNA"/>
</dbReference>
<evidence type="ECO:0000256" key="9">
    <source>
        <dbReference type="ARBA" id="ARBA00061463"/>
    </source>
</evidence>
<feature type="transmembrane region" description="Helical" evidence="10">
    <location>
        <begin position="132"/>
        <end position="156"/>
    </location>
</feature>
<keyword evidence="6" id="KW-0029">Amino-acid transport</keyword>
<evidence type="ECO:0000256" key="5">
    <source>
        <dbReference type="ARBA" id="ARBA00022847"/>
    </source>
</evidence>
<dbReference type="GO" id="GO:0015293">
    <property type="term" value="F:symporter activity"/>
    <property type="evidence" value="ECO:0007669"/>
    <property type="project" value="UniProtKB-KW"/>
</dbReference>
<comment type="subcellular location">
    <subcellularLocation>
        <location evidence="1">Cell membrane</location>
    </subcellularLocation>
</comment>
<dbReference type="GO" id="GO:0006865">
    <property type="term" value="P:amino acid transport"/>
    <property type="evidence" value="ECO:0007669"/>
    <property type="project" value="UniProtKB-KW"/>
</dbReference>
<dbReference type="PANTHER" id="PTHR48017">
    <property type="entry name" value="OS05G0424000 PROTEIN-RELATED"/>
    <property type="match status" value="1"/>
</dbReference>
<dbReference type="OrthoDB" id="40134at2759"/>
<organism evidence="12 13">
    <name type="scientific">Dichanthelium oligosanthes</name>
    <dbReference type="NCBI Taxonomy" id="888268"/>
    <lineage>
        <taxon>Eukaryota</taxon>
        <taxon>Viridiplantae</taxon>
        <taxon>Streptophyta</taxon>
        <taxon>Embryophyta</taxon>
        <taxon>Tracheophyta</taxon>
        <taxon>Spermatophyta</taxon>
        <taxon>Magnoliopsida</taxon>
        <taxon>Liliopsida</taxon>
        <taxon>Poales</taxon>
        <taxon>Poaceae</taxon>
        <taxon>PACMAD clade</taxon>
        <taxon>Panicoideae</taxon>
        <taxon>Panicodae</taxon>
        <taxon>Paniceae</taxon>
        <taxon>Dichantheliinae</taxon>
        <taxon>Dichanthelium</taxon>
    </lineage>
</organism>
<dbReference type="InterPro" id="IPR013057">
    <property type="entry name" value="AA_transpt_TM"/>
</dbReference>
<keyword evidence="13" id="KW-1185">Reference proteome</keyword>
<evidence type="ECO:0000259" key="11">
    <source>
        <dbReference type="Pfam" id="PF01490"/>
    </source>
</evidence>
<dbReference type="GO" id="GO:0005886">
    <property type="term" value="C:plasma membrane"/>
    <property type="evidence" value="ECO:0007669"/>
    <property type="project" value="UniProtKB-SubCell"/>
</dbReference>
<feature type="transmembrane region" description="Helical" evidence="10">
    <location>
        <begin position="290"/>
        <end position="311"/>
    </location>
</feature>
<comment type="caution">
    <text evidence="12">The sequence shown here is derived from an EMBL/GenBank/DDBJ whole genome shotgun (WGS) entry which is preliminary data.</text>
</comment>
<evidence type="ECO:0000256" key="8">
    <source>
        <dbReference type="ARBA" id="ARBA00023136"/>
    </source>
</evidence>
<feature type="domain" description="Amino acid transporter transmembrane" evidence="11">
    <location>
        <begin position="44"/>
        <end position="477"/>
    </location>
</feature>
<protein>
    <submittedName>
        <fullName evidence="12">Amino acid permease 3</fullName>
    </submittedName>
</protein>
<reference evidence="12 13" key="1">
    <citation type="submission" date="2016-09" db="EMBL/GenBank/DDBJ databases">
        <title>The draft genome of Dichanthelium oligosanthes: A C3 panicoid grass species.</title>
        <authorList>
            <person name="Studer A.J."/>
            <person name="Schnable J.C."/>
            <person name="Brutnell T.P."/>
        </authorList>
    </citation>
    <scope>NUCLEOTIDE SEQUENCE [LARGE SCALE GENOMIC DNA]</scope>
    <source>
        <strain evidence="13">cv. Kellogg 1175</strain>
        <tissue evidence="12">Leaf</tissue>
    </source>
</reference>